<organism evidence="2 3">
    <name type="scientific">Mycena indigotica</name>
    <dbReference type="NCBI Taxonomy" id="2126181"/>
    <lineage>
        <taxon>Eukaryota</taxon>
        <taxon>Fungi</taxon>
        <taxon>Dikarya</taxon>
        <taxon>Basidiomycota</taxon>
        <taxon>Agaricomycotina</taxon>
        <taxon>Agaricomycetes</taxon>
        <taxon>Agaricomycetidae</taxon>
        <taxon>Agaricales</taxon>
        <taxon>Marasmiineae</taxon>
        <taxon>Mycenaceae</taxon>
        <taxon>Mycena</taxon>
    </lineage>
</organism>
<dbReference type="AlphaFoldDB" id="A0A8H6WC09"/>
<name>A0A8H6WC09_9AGAR</name>
<dbReference type="OrthoDB" id="2991619at2759"/>
<reference evidence="2" key="1">
    <citation type="submission" date="2020-05" db="EMBL/GenBank/DDBJ databases">
        <title>Mycena genomes resolve the evolution of fungal bioluminescence.</title>
        <authorList>
            <person name="Tsai I.J."/>
        </authorList>
    </citation>
    <scope>NUCLEOTIDE SEQUENCE</scope>
    <source>
        <strain evidence="2">171206Taipei</strain>
    </source>
</reference>
<evidence type="ECO:0000313" key="2">
    <source>
        <dbReference type="EMBL" id="KAF7309258.1"/>
    </source>
</evidence>
<dbReference type="GO" id="GO:0000981">
    <property type="term" value="F:DNA-binding transcription factor activity, RNA polymerase II-specific"/>
    <property type="evidence" value="ECO:0007669"/>
    <property type="project" value="InterPro"/>
</dbReference>
<dbReference type="Gene3D" id="4.10.240.10">
    <property type="entry name" value="Zn(2)-C6 fungal-type DNA-binding domain"/>
    <property type="match status" value="1"/>
</dbReference>
<protein>
    <submittedName>
        <fullName evidence="2">Zn(2)-C6 fungal-type domain-containing protein</fullName>
    </submittedName>
</protein>
<dbReference type="InterPro" id="IPR036864">
    <property type="entry name" value="Zn2-C6_fun-type_DNA-bd_sf"/>
</dbReference>
<dbReference type="RefSeq" id="XP_037222708.1">
    <property type="nucleotide sequence ID" value="XM_037359823.1"/>
</dbReference>
<comment type="caution">
    <text evidence="2">The sequence shown here is derived from an EMBL/GenBank/DDBJ whole genome shotgun (WGS) entry which is preliminary data.</text>
</comment>
<dbReference type="CDD" id="cd00067">
    <property type="entry name" value="GAL4"/>
    <property type="match status" value="1"/>
</dbReference>
<accession>A0A8H6WC09</accession>
<evidence type="ECO:0000259" key="1">
    <source>
        <dbReference type="PROSITE" id="PS50048"/>
    </source>
</evidence>
<keyword evidence="3" id="KW-1185">Reference proteome</keyword>
<sequence length="634" mass="69222">MSAPRVRQKRLPKPPACDACKARRVLCHPQPNGAPCPRCAEKGVKCTTTYVPRGRPRQIIAPSSEAPPVTASSSSMALLTMDTIRIEHGPELTPQRVAHFFDCFEHLPQILHPLIKATNVRTYIRSVSFQLDLLPPQLGVLALCIIAYTSLVSFDESVLGPGLRPASLGDTTFFESPELVGLCGSRRAPACRAFHTRALRAAWDLGIMLQPSKENAASCWILDLLEQYDFSGLSRPWATAYISHVRALAPIWRATKDPVVQNPVEWAGFLLSEALLSTRSRKPLLVTLEDQLLLSGPEPGSMDELLATLESAASSDRPDHVVYAMTKPLMFHATILARTLWQNLTGDHARFSTISESHVIHFLSSLQQMLAILSHVLSKAELYLTITDANYQGDAPRGSLAAAGRDVYAAARIPNPAGAFKVTQTSDAAAVRACAYGLIVGFAAVALPFEQEIRLRLELLDKPDQSPTERRLLARLTTLSSQARGLTRSATRALARGIRLLPAVHYIPARFNIIKEYAKFALEDVCMETFAMWDPRLRDLEIFLSELTMARYSLDLSRQPATETLIGQIDAYLAHASMFCNPDNAGAPDRGLGAVDLDLAASLDPDAARHGRIGLEVAVTDAHAFAAAYGSLGI</sequence>
<dbReference type="GO" id="GO:0008270">
    <property type="term" value="F:zinc ion binding"/>
    <property type="evidence" value="ECO:0007669"/>
    <property type="project" value="InterPro"/>
</dbReference>
<dbReference type="PROSITE" id="PS50048">
    <property type="entry name" value="ZN2_CY6_FUNGAL_2"/>
    <property type="match status" value="1"/>
</dbReference>
<proteinExistence type="predicted"/>
<dbReference type="GeneID" id="59342339"/>
<dbReference type="SUPFAM" id="SSF57701">
    <property type="entry name" value="Zn2/Cys6 DNA-binding domain"/>
    <property type="match status" value="1"/>
</dbReference>
<dbReference type="Proteomes" id="UP000636479">
    <property type="component" value="Unassembled WGS sequence"/>
</dbReference>
<dbReference type="InterPro" id="IPR001138">
    <property type="entry name" value="Zn2Cys6_DnaBD"/>
</dbReference>
<dbReference type="PROSITE" id="PS00463">
    <property type="entry name" value="ZN2_CY6_FUNGAL_1"/>
    <property type="match status" value="1"/>
</dbReference>
<gene>
    <name evidence="2" type="ORF">MIND_00296100</name>
</gene>
<evidence type="ECO:0000313" key="3">
    <source>
        <dbReference type="Proteomes" id="UP000636479"/>
    </source>
</evidence>
<feature type="domain" description="Zn(2)-C6 fungal-type" evidence="1">
    <location>
        <begin position="16"/>
        <end position="48"/>
    </location>
</feature>
<dbReference type="EMBL" id="JACAZF010000003">
    <property type="protein sequence ID" value="KAF7309258.1"/>
    <property type="molecule type" value="Genomic_DNA"/>
</dbReference>